<gene>
    <name evidence="9" type="ORF">SADUNF_Sadunf14G0052900</name>
</gene>
<evidence type="ECO:0000256" key="4">
    <source>
        <dbReference type="ARBA" id="ARBA00022490"/>
    </source>
</evidence>
<evidence type="ECO:0000313" key="9">
    <source>
        <dbReference type="EMBL" id="KAF9668913.1"/>
    </source>
</evidence>
<dbReference type="EMBL" id="JADGMS010000014">
    <property type="protein sequence ID" value="KAF9668913.1"/>
    <property type="molecule type" value="Genomic_DNA"/>
</dbReference>
<dbReference type="OrthoDB" id="422427at2759"/>
<evidence type="ECO:0000256" key="6">
    <source>
        <dbReference type="ARBA" id="ARBA00023242"/>
    </source>
</evidence>
<evidence type="ECO:0000256" key="7">
    <source>
        <dbReference type="SAM" id="Coils"/>
    </source>
</evidence>
<evidence type="ECO:0000313" key="10">
    <source>
        <dbReference type="Proteomes" id="UP000657918"/>
    </source>
</evidence>
<sequence length="507" mass="58194">MEPDDEIYANGEADVSSNRNRPIISREQLDIEAYAGLYTGRTKITRLLFIADRCGQNNNTAMKMEALRMAYEEIKKGENTQLFRDVVQRIDGRLGSNYGMDSAWCEIVDRRADQRKEKLENELNAYRTNLIKESIRMGYNDFGDYYYAHGSLADAFKSYVRARDYCTTSKHVIHMCMSAILVSIEMGQFIHVTSYVSKAEQTAEALEPITVTKLRCAAGLAYLESKKYKLAARKAWVLFCSTAENLKLKGKHSFTETQLLGYFDGPSTFFYAYLQFFLILNGPYSEHLEATLYSYFTCVIFLWVQFLEASPELGNSYNEVIAPQDVATYGGLCALASFDRTELKSKIIDNPNFRNFLELVPEVRELIHDFYSSHYASCLDYLGNLKANLMLDIHLHDHVQTLYDQIRNKALIQYTHPFVSVDLHMMANAFKTTVAGLGKELETLIADNQIQARIDSHNKILYARHADQRNATFQRVLQTGNEFDRDVRAMLLRANLIKHEYKASRKL</sequence>
<feature type="coiled-coil region" evidence="7">
    <location>
        <begin position="109"/>
        <end position="136"/>
    </location>
</feature>
<evidence type="ECO:0000256" key="5">
    <source>
        <dbReference type="ARBA" id="ARBA00022790"/>
    </source>
</evidence>
<organism evidence="9 10">
    <name type="scientific">Salix dunnii</name>
    <dbReference type="NCBI Taxonomy" id="1413687"/>
    <lineage>
        <taxon>Eukaryota</taxon>
        <taxon>Viridiplantae</taxon>
        <taxon>Streptophyta</taxon>
        <taxon>Embryophyta</taxon>
        <taxon>Tracheophyta</taxon>
        <taxon>Spermatophyta</taxon>
        <taxon>Magnoliopsida</taxon>
        <taxon>eudicotyledons</taxon>
        <taxon>Gunneridae</taxon>
        <taxon>Pentapetalae</taxon>
        <taxon>rosids</taxon>
        <taxon>fabids</taxon>
        <taxon>Malpighiales</taxon>
        <taxon>Salicaceae</taxon>
        <taxon>Saliceae</taxon>
        <taxon>Salix</taxon>
    </lineage>
</organism>
<dbReference type="PANTHER" id="PTHR14145">
    <property type="entry name" value="26S PROTESOME SUBUNIT 6"/>
    <property type="match status" value="1"/>
</dbReference>
<dbReference type="GO" id="GO:0008180">
    <property type="term" value="C:COP9 signalosome"/>
    <property type="evidence" value="ECO:0007669"/>
    <property type="project" value="UniProtKB-KW"/>
</dbReference>
<dbReference type="InterPro" id="IPR048624">
    <property type="entry name" value="CSN1_C"/>
</dbReference>
<dbReference type="Pfam" id="PF01399">
    <property type="entry name" value="PCI"/>
    <property type="match status" value="1"/>
</dbReference>
<dbReference type="GO" id="GO:0005737">
    <property type="term" value="C:cytoplasm"/>
    <property type="evidence" value="ECO:0007669"/>
    <property type="project" value="UniProtKB-SubCell"/>
</dbReference>
<feature type="domain" description="PCI" evidence="8">
    <location>
        <begin position="299"/>
        <end position="468"/>
    </location>
</feature>
<dbReference type="InterPro" id="IPR036390">
    <property type="entry name" value="WH_DNA-bd_sf"/>
</dbReference>
<keyword evidence="5" id="KW-0736">Signalosome</keyword>
<keyword evidence="10" id="KW-1185">Reference proteome</keyword>
<dbReference type="Gene3D" id="1.25.40.570">
    <property type="match status" value="2"/>
</dbReference>
<dbReference type="PROSITE" id="PS50250">
    <property type="entry name" value="PCI"/>
    <property type="match status" value="1"/>
</dbReference>
<dbReference type="Proteomes" id="UP000657918">
    <property type="component" value="Unassembled WGS sequence"/>
</dbReference>
<proteinExistence type="inferred from homology"/>
<dbReference type="InterPro" id="IPR000717">
    <property type="entry name" value="PCI_dom"/>
</dbReference>
<keyword evidence="6" id="KW-0539">Nucleus</keyword>
<comment type="similarity">
    <text evidence="3">Belongs to the CSN1 family.</text>
</comment>
<evidence type="ECO:0000256" key="1">
    <source>
        <dbReference type="ARBA" id="ARBA00004123"/>
    </source>
</evidence>
<keyword evidence="4" id="KW-0963">Cytoplasm</keyword>
<dbReference type="SUPFAM" id="SSF46785">
    <property type="entry name" value="Winged helix' DNA-binding domain"/>
    <property type="match status" value="1"/>
</dbReference>
<dbReference type="AlphaFoldDB" id="A0A835JHS2"/>
<accession>A0A835JHS2</accession>
<dbReference type="Pfam" id="PF21151">
    <property type="entry name" value="CSN1_C"/>
    <property type="match status" value="1"/>
</dbReference>
<reference evidence="9 10" key="1">
    <citation type="submission" date="2020-10" db="EMBL/GenBank/DDBJ databases">
        <title>Plant Genome Project.</title>
        <authorList>
            <person name="Zhang R.-G."/>
        </authorList>
    </citation>
    <scope>NUCLEOTIDE SEQUENCE [LARGE SCALE GENOMIC DNA]</scope>
    <source>
        <strain evidence="9">FAFU-HL-1</strain>
        <tissue evidence="9">Leaf</tissue>
    </source>
</reference>
<dbReference type="SMART" id="SM00088">
    <property type="entry name" value="PINT"/>
    <property type="match status" value="1"/>
</dbReference>
<dbReference type="Pfam" id="PF10602">
    <property type="entry name" value="RPN7"/>
    <property type="match status" value="2"/>
</dbReference>
<dbReference type="PANTHER" id="PTHR14145:SF2">
    <property type="entry name" value="COP9 SIGNALOSOME COMPLEX SUBUNIT 1"/>
    <property type="match status" value="1"/>
</dbReference>
<dbReference type="InterPro" id="IPR045135">
    <property type="entry name" value="Rpn7_N"/>
</dbReference>
<name>A0A835JHS2_9ROSI</name>
<comment type="caution">
    <text evidence="9">The sequence shown here is derived from an EMBL/GenBank/DDBJ whole genome shotgun (WGS) entry which is preliminary data.</text>
</comment>
<protein>
    <recommendedName>
        <fullName evidence="8">PCI domain-containing protein</fullName>
    </recommendedName>
</protein>
<evidence type="ECO:0000259" key="8">
    <source>
        <dbReference type="PROSITE" id="PS50250"/>
    </source>
</evidence>
<comment type="subcellular location">
    <subcellularLocation>
        <location evidence="2">Cytoplasm</location>
    </subcellularLocation>
    <subcellularLocation>
        <location evidence="1">Nucleus</location>
    </subcellularLocation>
</comment>
<evidence type="ECO:0000256" key="3">
    <source>
        <dbReference type="ARBA" id="ARBA00008793"/>
    </source>
</evidence>
<dbReference type="InterPro" id="IPR019585">
    <property type="entry name" value="Rpn7/CSN1"/>
</dbReference>
<keyword evidence="7" id="KW-0175">Coiled coil</keyword>
<evidence type="ECO:0000256" key="2">
    <source>
        <dbReference type="ARBA" id="ARBA00004496"/>
    </source>
</evidence>